<organism evidence="2 3">
    <name type="scientific">Araneus ventricosus</name>
    <name type="common">Orbweaver spider</name>
    <name type="synonym">Epeira ventricosa</name>
    <dbReference type="NCBI Taxonomy" id="182803"/>
    <lineage>
        <taxon>Eukaryota</taxon>
        <taxon>Metazoa</taxon>
        <taxon>Ecdysozoa</taxon>
        <taxon>Arthropoda</taxon>
        <taxon>Chelicerata</taxon>
        <taxon>Arachnida</taxon>
        <taxon>Araneae</taxon>
        <taxon>Araneomorphae</taxon>
        <taxon>Entelegynae</taxon>
        <taxon>Araneoidea</taxon>
        <taxon>Araneidae</taxon>
        <taxon>Araneus</taxon>
    </lineage>
</organism>
<name>A0A4Y2TT36_ARAVE</name>
<accession>A0A4Y2TT36</accession>
<keyword evidence="3" id="KW-1185">Reference proteome</keyword>
<comment type="caution">
    <text evidence="2">The sequence shown here is derived from an EMBL/GenBank/DDBJ whole genome shotgun (WGS) entry which is preliminary data.</text>
</comment>
<evidence type="ECO:0008006" key="4">
    <source>
        <dbReference type="Google" id="ProtNLM"/>
    </source>
</evidence>
<dbReference type="AlphaFoldDB" id="A0A4Y2TT36"/>
<evidence type="ECO:0000313" key="3">
    <source>
        <dbReference type="Proteomes" id="UP000499080"/>
    </source>
</evidence>
<keyword evidence="1" id="KW-0732">Signal</keyword>
<gene>
    <name evidence="2" type="ORF">AVEN_182350_1</name>
</gene>
<feature type="signal peptide" evidence="1">
    <location>
        <begin position="1"/>
        <end position="33"/>
    </location>
</feature>
<proteinExistence type="predicted"/>
<protein>
    <recommendedName>
        <fullName evidence="4">Cyclic nucleotide-binding domain-containing protein</fullName>
    </recommendedName>
</protein>
<dbReference type="EMBL" id="BGPR01030372">
    <property type="protein sequence ID" value="GBO02844.1"/>
    <property type="molecule type" value="Genomic_DNA"/>
</dbReference>
<evidence type="ECO:0000256" key="1">
    <source>
        <dbReference type="SAM" id="SignalP"/>
    </source>
</evidence>
<sequence>MPEFSGSWTMRGILCWLLSWLLLDQRSFPNCEGDSSGRAKKSARRFSAVMLRIDKITFQNLARKYNPEWSQLVSSVSPLTMYLILCGGKKILY</sequence>
<dbReference type="Proteomes" id="UP000499080">
    <property type="component" value="Unassembled WGS sequence"/>
</dbReference>
<feature type="chain" id="PRO_5021293714" description="Cyclic nucleotide-binding domain-containing protein" evidence="1">
    <location>
        <begin position="34"/>
        <end position="93"/>
    </location>
</feature>
<reference evidence="2 3" key="1">
    <citation type="journal article" date="2019" name="Sci. Rep.">
        <title>Orb-weaving spider Araneus ventricosus genome elucidates the spidroin gene catalogue.</title>
        <authorList>
            <person name="Kono N."/>
            <person name="Nakamura H."/>
            <person name="Ohtoshi R."/>
            <person name="Moran D.A.P."/>
            <person name="Shinohara A."/>
            <person name="Yoshida Y."/>
            <person name="Fujiwara M."/>
            <person name="Mori M."/>
            <person name="Tomita M."/>
            <person name="Arakawa K."/>
        </authorList>
    </citation>
    <scope>NUCLEOTIDE SEQUENCE [LARGE SCALE GENOMIC DNA]</scope>
</reference>
<evidence type="ECO:0000313" key="2">
    <source>
        <dbReference type="EMBL" id="GBO02844.1"/>
    </source>
</evidence>